<evidence type="ECO:0000313" key="2">
    <source>
        <dbReference type="Proteomes" id="UP000271098"/>
    </source>
</evidence>
<proteinExistence type="predicted"/>
<name>A0A183DJ07_9BILA</name>
<evidence type="ECO:0000313" key="1">
    <source>
        <dbReference type="EMBL" id="VDK64479.1"/>
    </source>
</evidence>
<dbReference type="EMBL" id="UYRT01026007">
    <property type="protein sequence ID" value="VDK64479.1"/>
    <property type="molecule type" value="Genomic_DNA"/>
</dbReference>
<dbReference type="SUPFAM" id="SSF50630">
    <property type="entry name" value="Acid proteases"/>
    <property type="match status" value="1"/>
</dbReference>
<keyword evidence="2" id="KW-1185">Reference proteome</keyword>
<evidence type="ECO:0000313" key="3">
    <source>
        <dbReference type="WBParaSite" id="GPUH_0000870801-mRNA-1"/>
    </source>
</evidence>
<dbReference type="Proteomes" id="UP000271098">
    <property type="component" value="Unassembled WGS sequence"/>
</dbReference>
<organism evidence="3">
    <name type="scientific">Gongylonema pulchrum</name>
    <dbReference type="NCBI Taxonomy" id="637853"/>
    <lineage>
        <taxon>Eukaryota</taxon>
        <taxon>Metazoa</taxon>
        <taxon>Ecdysozoa</taxon>
        <taxon>Nematoda</taxon>
        <taxon>Chromadorea</taxon>
        <taxon>Rhabditida</taxon>
        <taxon>Spirurina</taxon>
        <taxon>Spiruromorpha</taxon>
        <taxon>Spiruroidea</taxon>
        <taxon>Gongylonematidae</taxon>
        <taxon>Gongylonema</taxon>
    </lineage>
</organism>
<accession>A0A183DJ07</accession>
<dbReference type="WBParaSite" id="GPUH_0000870801-mRNA-1">
    <property type="protein sequence ID" value="GPUH_0000870801-mRNA-1"/>
    <property type="gene ID" value="GPUH_0000870801"/>
</dbReference>
<protein>
    <submittedName>
        <fullName evidence="3">Asp_protease domain-containing protein</fullName>
    </submittedName>
</protein>
<dbReference type="InterPro" id="IPR021109">
    <property type="entry name" value="Peptidase_aspartic_dom_sf"/>
</dbReference>
<sequence length="129" mass="13733">MPSAAQCTVKDGRLRGHSRTLNVLSLPVRAQAFRGAYNAQIVVNVNGIFTTALIDNGSGLTLFQDTAAVLFGIRDLDTPYTDLATGVSGHTLRITDAATMDLKIAGFSLSTLIHFTDNKSMTLGTSMMP</sequence>
<reference evidence="1 2" key="2">
    <citation type="submission" date="2018-11" db="EMBL/GenBank/DDBJ databases">
        <authorList>
            <consortium name="Pathogen Informatics"/>
        </authorList>
    </citation>
    <scope>NUCLEOTIDE SEQUENCE [LARGE SCALE GENOMIC DNA]</scope>
</reference>
<dbReference type="AlphaFoldDB" id="A0A183DJ07"/>
<gene>
    <name evidence="1" type="ORF">GPUH_LOCUS8697</name>
</gene>
<reference evidence="3" key="1">
    <citation type="submission" date="2016-06" db="UniProtKB">
        <authorList>
            <consortium name="WormBaseParasite"/>
        </authorList>
    </citation>
    <scope>IDENTIFICATION</scope>
</reference>